<reference evidence="1 2" key="1">
    <citation type="submission" date="2023-03" db="EMBL/GenBank/DDBJ databases">
        <title>WGS of Methanotrichaceae archaeon Mx.</title>
        <authorList>
            <person name="Sorokin D.Y."/>
            <person name="Merkel A.Y."/>
        </authorList>
    </citation>
    <scope>NUCLEOTIDE SEQUENCE [LARGE SCALE GENOMIC DNA]</scope>
    <source>
        <strain evidence="1 2">Mx</strain>
    </source>
</reference>
<dbReference type="RefSeq" id="WP_316967404.1">
    <property type="nucleotide sequence ID" value="NZ_JARFPK010000054.1"/>
</dbReference>
<dbReference type="EMBL" id="JARFPK010000054">
    <property type="protein sequence ID" value="MDF0591677.1"/>
    <property type="molecule type" value="Genomic_DNA"/>
</dbReference>
<organism evidence="1 2">
    <name type="scientific">Candidatus Methanocrinis natronophilus</name>
    <dbReference type="NCBI Taxonomy" id="3033396"/>
    <lineage>
        <taxon>Archaea</taxon>
        <taxon>Methanobacteriati</taxon>
        <taxon>Methanobacteriota</taxon>
        <taxon>Stenosarchaea group</taxon>
        <taxon>Methanomicrobia</taxon>
        <taxon>Methanotrichales</taxon>
        <taxon>Methanotrichaceae</taxon>
        <taxon>Methanocrinis</taxon>
    </lineage>
</organism>
<proteinExistence type="predicted"/>
<evidence type="ECO:0000313" key="1">
    <source>
        <dbReference type="EMBL" id="MDF0591677.1"/>
    </source>
</evidence>
<protein>
    <submittedName>
        <fullName evidence="1">Uncharacterized protein</fullName>
    </submittedName>
</protein>
<gene>
    <name evidence="1" type="ORF">P0O15_10955</name>
</gene>
<evidence type="ECO:0000313" key="2">
    <source>
        <dbReference type="Proteomes" id="UP001220010"/>
    </source>
</evidence>
<name>A0ABT5XAJ0_9EURY</name>
<sequence>MTFPTTGREILTTVMGGGKVGKVGDHHVVETPDFLLFFSRDIDGFKDFVGGLSEDSGSPAMLVPLDGFIIGGLFRGPIPAKEDEGAFTDFTEGILAALAFCIDEPELRSIRSVLYERINRRIYQKSAPEDAWRGYT</sequence>
<comment type="caution">
    <text evidence="1">The sequence shown here is derived from an EMBL/GenBank/DDBJ whole genome shotgun (WGS) entry which is preliminary data.</text>
</comment>
<accession>A0ABT5XAJ0</accession>
<keyword evidence="2" id="KW-1185">Reference proteome</keyword>
<dbReference type="Proteomes" id="UP001220010">
    <property type="component" value="Unassembled WGS sequence"/>
</dbReference>